<dbReference type="SUPFAM" id="SSF53756">
    <property type="entry name" value="UDP-Glycosyltransferase/glycogen phosphorylase"/>
    <property type="match status" value="1"/>
</dbReference>
<evidence type="ECO:0000313" key="1">
    <source>
        <dbReference type="EMBL" id="TCP25755.1"/>
    </source>
</evidence>
<keyword evidence="2" id="KW-1185">Reference proteome</keyword>
<dbReference type="OrthoDB" id="1115640at2"/>
<dbReference type="Proteomes" id="UP000294564">
    <property type="component" value="Unassembled WGS sequence"/>
</dbReference>
<dbReference type="RefSeq" id="WP_132794146.1">
    <property type="nucleotide sequence ID" value="NZ_SLXM01000003.1"/>
</dbReference>
<name>A0A4R2NWG3_9FLAO</name>
<organism evidence="1 2">
    <name type="scientific">Tenacibaculum skagerrakense</name>
    <dbReference type="NCBI Taxonomy" id="186571"/>
    <lineage>
        <taxon>Bacteria</taxon>
        <taxon>Pseudomonadati</taxon>
        <taxon>Bacteroidota</taxon>
        <taxon>Flavobacteriia</taxon>
        <taxon>Flavobacteriales</taxon>
        <taxon>Flavobacteriaceae</taxon>
        <taxon>Tenacibaculum</taxon>
    </lineage>
</organism>
<proteinExistence type="predicted"/>
<gene>
    <name evidence="1" type="ORF">EV195_103114</name>
</gene>
<accession>A0A4R2NWG3</accession>
<comment type="caution">
    <text evidence="1">The sequence shown here is derived from an EMBL/GenBank/DDBJ whole genome shotgun (WGS) entry which is preliminary data.</text>
</comment>
<reference evidence="1 2" key="1">
    <citation type="submission" date="2019-03" db="EMBL/GenBank/DDBJ databases">
        <title>Genomic Encyclopedia of Type Strains, Phase IV (KMG-IV): sequencing the most valuable type-strain genomes for metagenomic binning, comparative biology and taxonomic classification.</title>
        <authorList>
            <person name="Goeker M."/>
        </authorList>
    </citation>
    <scope>NUCLEOTIDE SEQUENCE [LARGE SCALE GENOMIC DNA]</scope>
    <source>
        <strain evidence="1 2">DSM 14836</strain>
    </source>
</reference>
<evidence type="ECO:0000313" key="2">
    <source>
        <dbReference type="Proteomes" id="UP000294564"/>
    </source>
</evidence>
<dbReference type="EMBL" id="SLXM01000003">
    <property type="protein sequence ID" value="TCP25755.1"/>
    <property type="molecule type" value="Genomic_DNA"/>
</dbReference>
<sequence length="345" mass="40801">MKIAIVEISESHEECIYTQVSFLKDAGFSVTLFGHLDIIKQANSYIHLFDTIQEVDFNTLSFLKSFSLQMKLTKQLAKFDSVIFNTASSSKKLRNIALFLTFYKVDVIGVLHDAKRLEKSFTQRLFSIKIKKYFVLNDFIKENYKNIRASKLESFYPIFFPKTDKEEITKDVNDIWITIPGRLHYSRRNYKFLIEQLQKHQINKNIKFVILGNINSKDGLHFLEELKKYELVHSFIIFKEFISNSTYYSYLEKSDYILPLLNLNDKSYLKSKITGTFNMAFGFKKSMICNQELAIISDIKKNGILYDEHSFISILNELSFDDSNRYDDEKWTYKYQKTKYINFIQ</sequence>
<dbReference type="AlphaFoldDB" id="A0A4R2NWG3"/>
<evidence type="ECO:0008006" key="3">
    <source>
        <dbReference type="Google" id="ProtNLM"/>
    </source>
</evidence>
<protein>
    <recommendedName>
        <fullName evidence="3">Glycosyltransferase involved in cell wall biosynthesis</fullName>
    </recommendedName>
</protein>